<protein>
    <recommendedName>
        <fullName evidence="6">FAD-binding domain-containing protein</fullName>
    </recommendedName>
</protein>
<proteinExistence type="inferred from homology"/>
<accession>A0A9P6TYH7</accession>
<dbReference type="EMBL" id="JAAAJB010000697">
    <property type="protein sequence ID" value="KAG0252013.1"/>
    <property type="molecule type" value="Genomic_DNA"/>
</dbReference>
<dbReference type="GO" id="GO:0071949">
    <property type="term" value="F:FAD binding"/>
    <property type="evidence" value="ECO:0007669"/>
    <property type="project" value="InterPro"/>
</dbReference>
<dbReference type="PANTHER" id="PTHR47356:SF2">
    <property type="entry name" value="FAD-BINDING DOMAIN-CONTAINING PROTEIN-RELATED"/>
    <property type="match status" value="1"/>
</dbReference>
<evidence type="ECO:0000256" key="5">
    <source>
        <dbReference type="SAM" id="Phobius"/>
    </source>
</evidence>
<evidence type="ECO:0000313" key="7">
    <source>
        <dbReference type="EMBL" id="KAG0252013.1"/>
    </source>
</evidence>
<keyword evidence="4" id="KW-0560">Oxidoreductase</keyword>
<keyword evidence="3" id="KW-0274">FAD</keyword>
<dbReference type="Gene3D" id="3.50.50.60">
    <property type="entry name" value="FAD/NAD(P)-binding domain"/>
    <property type="match status" value="1"/>
</dbReference>
<keyword evidence="2" id="KW-0285">Flavoprotein</keyword>
<keyword evidence="8" id="KW-1185">Reference proteome</keyword>
<evidence type="ECO:0000256" key="4">
    <source>
        <dbReference type="ARBA" id="ARBA00023002"/>
    </source>
</evidence>
<dbReference type="GO" id="GO:0004497">
    <property type="term" value="F:monooxygenase activity"/>
    <property type="evidence" value="ECO:0007669"/>
    <property type="project" value="InterPro"/>
</dbReference>
<comment type="similarity">
    <text evidence="1">Belongs to the paxM FAD-dependent monooxygenase family.</text>
</comment>
<dbReference type="InterPro" id="IPR050562">
    <property type="entry name" value="FAD_mOase_fung"/>
</dbReference>
<dbReference type="SUPFAM" id="SSF51905">
    <property type="entry name" value="FAD/NAD(P)-binding domain"/>
    <property type="match status" value="1"/>
</dbReference>
<dbReference type="AlphaFoldDB" id="A0A9P6TYH7"/>
<evidence type="ECO:0000256" key="2">
    <source>
        <dbReference type="ARBA" id="ARBA00022630"/>
    </source>
</evidence>
<dbReference type="OrthoDB" id="9993796at2759"/>
<dbReference type="Pfam" id="PF01494">
    <property type="entry name" value="FAD_binding_3"/>
    <property type="match status" value="1"/>
</dbReference>
<evidence type="ECO:0000259" key="6">
    <source>
        <dbReference type="Pfam" id="PF01494"/>
    </source>
</evidence>
<organism evidence="7 8">
    <name type="scientific">Actinomortierella ambigua</name>
    <dbReference type="NCBI Taxonomy" id="1343610"/>
    <lineage>
        <taxon>Eukaryota</taxon>
        <taxon>Fungi</taxon>
        <taxon>Fungi incertae sedis</taxon>
        <taxon>Mucoromycota</taxon>
        <taxon>Mortierellomycotina</taxon>
        <taxon>Mortierellomycetes</taxon>
        <taxon>Mortierellales</taxon>
        <taxon>Mortierellaceae</taxon>
        <taxon>Actinomortierella</taxon>
    </lineage>
</organism>
<evidence type="ECO:0000256" key="1">
    <source>
        <dbReference type="ARBA" id="ARBA00007992"/>
    </source>
</evidence>
<keyword evidence="5" id="KW-1133">Transmembrane helix</keyword>
<gene>
    <name evidence="7" type="ORF">DFQ27_008325</name>
</gene>
<dbReference type="InterPro" id="IPR002938">
    <property type="entry name" value="FAD-bd"/>
</dbReference>
<sequence length="451" mass="49262">MAPKDFHVLIAGAGIAGLSLGVMLKKAGIQFTILEKASELKPLGSGLFLTAQVLRVYDQVGVLEDLEAVSVASHGGTYYFQNSETMADVDMSYYSTTFGYATRHVARADFVNVLMAHLPEGCIHFGKKILNTMQRAENGVMVRCADGSSYTGDILVGADGAYSAVRQSMYKNLALKGQPVPPADTAPLRLESFSILGVTKPLENEPVLYESTAKLRCLMGTREKPYIVTLLPIGKGRLAWFIRGKLLEAEFHDQESFRFTEWDNDTIHDIVKDLEHLPLVLGGTVGNLIKNTDKISRVMLEDKWFTTWYEGRTVLVGDACHKTLPAAGQGAVQSILDCVCLANLLHELPTNEASDIERVFAKFFEIRGATTAKVVATSKTISGLTSGSSWFHTFIRPFVIRLVSTPFFHSILNKSLAGRPVLNYMPKPELKGVPDPSPAHTLGLVPDAVAA</sequence>
<reference evidence="7" key="1">
    <citation type="journal article" date="2020" name="Fungal Divers.">
        <title>Resolving the Mortierellaceae phylogeny through synthesis of multi-gene phylogenetics and phylogenomics.</title>
        <authorList>
            <person name="Vandepol N."/>
            <person name="Liber J."/>
            <person name="Desiro A."/>
            <person name="Na H."/>
            <person name="Kennedy M."/>
            <person name="Barry K."/>
            <person name="Grigoriev I.V."/>
            <person name="Miller A.N."/>
            <person name="O'Donnell K."/>
            <person name="Stajich J.E."/>
            <person name="Bonito G."/>
        </authorList>
    </citation>
    <scope>NUCLEOTIDE SEQUENCE</scope>
    <source>
        <strain evidence="7">BC1065</strain>
    </source>
</reference>
<dbReference type="PANTHER" id="PTHR47356">
    <property type="entry name" value="FAD-DEPENDENT MONOOXYGENASE ASQG-RELATED"/>
    <property type="match status" value="1"/>
</dbReference>
<feature type="domain" description="FAD-binding" evidence="6">
    <location>
        <begin position="6"/>
        <end position="354"/>
    </location>
</feature>
<keyword evidence="5" id="KW-0812">Transmembrane</keyword>
<evidence type="ECO:0000256" key="3">
    <source>
        <dbReference type="ARBA" id="ARBA00022827"/>
    </source>
</evidence>
<feature type="transmembrane region" description="Helical" evidence="5">
    <location>
        <begin position="6"/>
        <end position="24"/>
    </location>
</feature>
<dbReference type="InterPro" id="IPR036188">
    <property type="entry name" value="FAD/NAD-bd_sf"/>
</dbReference>
<name>A0A9P6TYH7_9FUNG</name>
<keyword evidence="5" id="KW-0472">Membrane</keyword>
<dbReference type="PRINTS" id="PR00420">
    <property type="entry name" value="RNGMNOXGNASE"/>
</dbReference>
<dbReference type="Proteomes" id="UP000807716">
    <property type="component" value="Unassembled WGS sequence"/>
</dbReference>
<comment type="caution">
    <text evidence="7">The sequence shown here is derived from an EMBL/GenBank/DDBJ whole genome shotgun (WGS) entry which is preliminary data.</text>
</comment>
<evidence type="ECO:0000313" key="8">
    <source>
        <dbReference type="Proteomes" id="UP000807716"/>
    </source>
</evidence>